<dbReference type="AlphaFoldDB" id="A0A4D5R9Q3"/>
<sequence>MIPYKYFFCTVYLLFANLAEMGDGGLTIQQGHPEDFHQHLLKTANTALLLGRFHGTDFPSEDIEDLKTTYDLYCIQKSLKANNNLHQTEIDNFCVNYGRKFLIP</sequence>
<reference evidence="2" key="1">
    <citation type="journal article" date="2018" name="Toxicon">
        <title>Venom-gland transcriptomics and venom proteomics of the giant Florida blue centipede, Scolopendra viridis.</title>
        <authorList>
            <person name="Ward M.J."/>
            <person name="Rokyta D.R."/>
        </authorList>
    </citation>
    <scope>NUCLEOTIDE SEQUENCE</scope>
    <source>
        <tissue evidence="2">Venom gland</tissue>
    </source>
</reference>
<keyword evidence="1" id="KW-0732">Signal</keyword>
<protein>
    <submittedName>
        <fullName evidence="2">Venom protein</fullName>
    </submittedName>
</protein>
<dbReference type="EMBL" id="GGNE01000302">
    <property type="protein sequence ID" value="MIC88843.1"/>
    <property type="molecule type" value="Transcribed_RNA"/>
</dbReference>
<name>A0A4D5R9Q3_SCOVI</name>
<evidence type="ECO:0000313" key="2">
    <source>
        <dbReference type="EMBL" id="MIC88843.1"/>
    </source>
</evidence>
<evidence type="ECO:0000256" key="1">
    <source>
        <dbReference type="SAM" id="SignalP"/>
    </source>
</evidence>
<feature type="chain" id="PRO_5020025717" evidence="1">
    <location>
        <begin position="25"/>
        <end position="104"/>
    </location>
</feature>
<proteinExistence type="predicted"/>
<accession>A0A4D5R9Q3</accession>
<feature type="signal peptide" evidence="1">
    <location>
        <begin position="1"/>
        <end position="24"/>
    </location>
</feature>
<organism evidence="2">
    <name type="scientific">Scolopendra viridis</name>
    <name type="common">Giant centipede</name>
    <dbReference type="NCBI Taxonomy" id="118503"/>
    <lineage>
        <taxon>Eukaryota</taxon>
        <taxon>Metazoa</taxon>
        <taxon>Ecdysozoa</taxon>
        <taxon>Arthropoda</taxon>
        <taxon>Myriapoda</taxon>
        <taxon>Chilopoda</taxon>
        <taxon>Pleurostigmophora</taxon>
        <taxon>Scolopendromorpha</taxon>
        <taxon>Scolopendridae</taxon>
        <taxon>Scolopendra</taxon>
    </lineage>
</organism>